<dbReference type="InterPro" id="IPR029025">
    <property type="entry name" value="T3SS_substrate_exporter_C"/>
</dbReference>
<name>A0A831XKD6_GEOME</name>
<keyword evidence="2" id="KW-0282">Flagellum</keyword>
<dbReference type="GO" id="GO:0009306">
    <property type="term" value="P:protein secretion"/>
    <property type="evidence" value="ECO:0007669"/>
    <property type="project" value="InterPro"/>
</dbReference>
<organism evidence="2">
    <name type="scientific">Geobacter metallireducens</name>
    <dbReference type="NCBI Taxonomy" id="28232"/>
    <lineage>
        <taxon>Bacteria</taxon>
        <taxon>Pseudomonadati</taxon>
        <taxon>Thermodesulfobacteriota</taxon>
        <taxon>Desulfuromonadia</taxon>
        <taxon>Geobacterales</taxon>
        <taxon>Geobacteraceae</taxon>
        <taxon>Geobacter</taxon>
    </lineage>
</organism>
<dbReference type="SUPFAM" id="SSF160544">
    <property type="entry name" value="EscU C-terminal domain-like"/>
    <property type="match status" value="1"/>
</dbReference>
<accession>A0A831XKD6</accession>
<comment type="caution">
    <text evidence="2">The sequence shown here is derived from an EMBL/GenBank/DDBJ whole genome shotgun (WGS) entry which is preliminary data.</text>
</comment>
<gene>
    <name evidence="2" type="ORF">ENQ87_01870</name>
</gene>
<dbReference type="InterPro" id="IPR006135">
    <property type="entry name" value="T3SS_substrate_exporter"/>
</dbReference>
<dbReference type="EMBL" id="DSOV01000007">
    <property type="protein sequence ID" value="HEN41113.1"/>
    <property type="molecule type" value="Genomic_DNA"/>
</dbReference>
<proteinExistence type="inferred from homology"/>
<protein>
    <submittedName>
        <fullName evidence="2">Flagellar biosynthesis protein FlhB</fullName>
    </submittedName>
</protein>
<dbReference type="AlphaFoldDB" id="A0A831XKD6"/>
<reference evidence="2" key="1">
    <citation type="journal article" date="2020" name="mSystems">
        <title>Genome- and Community-Level Interaction Insights into Carbon Utilization and Element Cycling Functions of Hydrothermarchaeota in Hydrothermal Sediment.</title>
        <authorList>
            <person name="Zhou Z."/>
            <person name="Liu Y."/>
            <person name="Xu W."/>
            <person name="Pan J."/>
            <person name="Luo Z.H."/>
            <person name="Li M."/>
        </authorList>
    </citation>
    <scope>NUCLEOTIDE SEQUENCE [LARGE SCALE GENOMIC DNA]</scope>
    <source>
        <strain evidence="2">SpSt-349</strain>
    </source>
</reference>
<dbReference type="GO" id="GO:0005886">
    <property type="term" value="C:plasma membrane"/>
    <property type="evidence" value="ECO:0007669"/>
    <property type="project" value="TreeGrafter"/>
</dbReference>
<evidence type="ECO:0000256" key="1">
    <source>
        <dbReference type="ARBA" id="ARBA00010690"/>
    </source>
</evidence>
<dbReference type="Pfam" id="PF01312">
    <property type="entry name" value="Bac_export_2"/>
    <property type="match status" value="1"/>
</dbReference>
<keyword evidence="2" id="KW-0969">Cilium</keyword>
<dbReference type="Gene3D" id="3.40.1690.10">
    <property type="entry name" value="secretion proteins EscU"/>
    <property type="match status" value="1"/>
</dbReference>
<dbReference type="PANTHER" id="PTHR30531">
    <property type="entry name" value="FLAGELLAR BIOSYNTHETIC PROTEIN FLHB"/>
    <property type="match status" value="1"/>
</dbReference>
<comment type="similarity">
    <text evidence="1">Belongs to the type III secretion exporter family.</text>
</comment>
<keyword evidence="2" id="KW-0966">Cell projection</keyword>
<dbReference type="PANTHER" id="PTHR30531:SF12">
    <property type="entry name" value="FLAGELLAR BIOSYNTHETIC PROTEIN FLHB"/>
    <property type="match status" value="1"/>
</dbReference>
<evidence type="ECO:0000313" key="2">
    <source>
        <dbReference type="EMBL" id="HEN41113.1"/>
    </source>
</evidence>
<sequence length="94" mass="10422">MGPSEREKKAVALSYREGQYAPQVVAKGHGVTAEAIIACAREAGVFVHESPALVSQLMQVDIDHYIPPELYRAVAELLAWLYWLEQEEGTGRKP</sequence>